<dbReference type="PANTHER" id="PTHR48248:SF4">
    <property type="match status" value="1"/>
</dbReference>
<name>A0A9D3WIK3_9ROSI</name>
<dbReference type="OrthoDB" id="10333957at2759"/>
<organism evidence="2 3">
    <name type="scientific">Gossypium stocksii</name>
    <dbReference type="NCBI Taxonomy" id="47602"/>
    <lineage>
        <taxon>Eukaryota</taxon>
        <taxon>Viridiplantae</taxon>
        <taxon>Streptophyta</taxon>
        <taxon>Embryophyta</taxon>
        <taxon>Tracheophyta</taxon>
        <taxon>Spermatophyta</taxon>
        <taxon>Magnoliopsida</taxon>
        <taxon>eudicotyledons</taxon>
        <taxon>Gunneridae</taxon>
        <taxon>Pentapetalae</taxon>
        <taxon>rosids</taxon>
        <taxon>malvids</taxon>
        <taxon>Malvales</taxon>
        <taxon>Malvaceae</taxon>
        <taxon>Malvoideae</taxon>
        <taxon>Gossypium</taxon>
    </lineage>
</organism>
<proteinExistence type="predicted"/>
<dbReference type="Proteomes" id="UP000828251">
    <property type="component" value="Unassembled WGS sequence"/>
</dbReference>
<comment type="caution">
    <text evidence="2">The sequence shown here is derived from an EMBL/GenBank/DDBJ whole genome shotgun (WGS) entry which is preliminary data.</text>
</comment>
<evidence type="ECO:0000313" key="3">
    <source>
        <dbReference type="Proteomes" id="UP000828251"/>
    </source>
</evidence>
<sequence>MLERGASAKFEEIERRCNQLKQETQMLTKQSAMTQIRLALIFNISKAPQGGYLVEALKLLPKMKTQRRTGGLQQPRKHAGRSHLLYGMQSNQVVAVGIGKDMFAMFESTMCGVSQLRLALTEILIFT</sequence>
<dbReference type="AlphaFoldDB" id="A0A9D3WIK3"/>
<reference evidence="2 3" key="1">
    <citation type="journal article" date="2021" name="Plant Biotechnol. J.">
        <title>Multi-omics assisted identification of the key and species-specific regulatory components of drought-tolerant mechanisms in Gossypium stocksii.</title>
        <authorList>
            <person name="Yu D."/>
            <person name="Ke L."/>
            <person name="Zhang D."/>
            <person name="Wu Y."/>
            <person name="Sun Y."/>
            <person name="Mei J."/>
            <person name="Sun J."/>
            <person name="Sun Y."/>
        </authorList>
    </citation>
    <scope>NUCLEOTIDE SEQUENCE [LARGE SCALE GENOMIC DNA]</scope>
    <source>
        <strain evidence="3">cv. E1</strain>
        <tissue evidence="2">Leaf</tissue>
    </source>
</reference>
<dbReference type="PANTHER" id="PTHR48248">
    <property type="entry name" value="UVR DOMAIN-CONTAINING PROTEIN"/>
    <property type="match status" value="1"/>
</dbReference>
<keyword evidence="3" id="KW-1185">Reference proteome</keyword>
<dbReference type="EMBL" id="JAIQCV010000001">
    <property type="protein sequence ID" value="KAH1129847.1"/>
    <property type="molecule type" value="Genomic_DNA"/>
</dbReference>
<accession>A0A9D3WIK3</accession>
<protein>
    <submittedName>
        <fullName evidence="2">Uncharacterized protein</fullName>
    </submittedName>
</protein>
<keyword evidence="1" id="KW-0175">Coiled coil</keyword>
<evidence type="ECO:0000256" key="1">
    <source>
        <dbReference type="SAM" id="Coils"/>
    </source>
</evidence>
<evidence type="ECO:0000313" key="2">
    <source>
        <dbReference type="EMBL" id="KAH1129847.1"/>
    </source>
</evidence>
<feature type="coiled-coil region" evidence="1">
    <location>
        <begin position="3"/>
        <end position="30"/>
    </location>
</feature>
<gene>
    <name evidence="2" type="ORF">J1N35_001225</name>
</gene>